<keyword evidence="7" id="KW-0418">Kinase</keyword>
<accession>D6SMN3</accession>
<dbReference type="SUPFAM" id="SSF52172">
    <property type="entry name" value="CheY-like"/>
    <property type="match status" value="1"/>
</dbReference>
<evidence type="ECO:0000313" key="7">
    <source>
        <dbReference type="EMBL" id="EFI35944.1"/>
    </source>
</evidence>
<dbReference type="RefSeq" id="WP_008869072.1">
    <property type="nucleotide sequence ID" value="NZ_ACJN02000001.1"/>
</dbReference>
<evidence type="ECO:0000259" key="6">
    <source>
        <dbReference type="PROSITE" id="PS50110"/>
    </source>
</evidence>
<dbReference type="SMART" id="SM00387">
    <property type="entry name" value="HATPase_c"/>
    <property type="match status" value="1"/>
</dbReference>
<proteinExistence type="predicted"/>
<dbReference type="InterPro" id="IPR004358">
    <property type="entry name" value="Sig_transdc_His_kin-like_C"/>
</dbReference>
<feature type="modified residue" description="4-aspartylphosphate" evidence="4">
    <location>
        <position position="781"/>
    </location>
</feature>
<comment type="catalytic activity">
    <reaction evidence="1">
        <text>ATP + protein L-histidine = ADP + protein N-phospho-L-histidine.</text>
        <dbReference type="EC" id="2.7.13.3"/>
    </reaction>
</comment>
<dbReference type="InterPro" id="IPR035965">
    <property type="entry name" value="PAS-like_dom_sf"/>
</dbReference>
<dbReference type="InterPro" id="IPR011006">
    <property type="entry name" value="CheY-like_superfamily"/>
</dbReference>
<dbReference type="Pfam" id="PF00072">
    <property type="entry name" value="Response_reg"/>
    <property type="match status" value="1"/>
</dbReference>
<keyword evidence="3 4" id="KW-0597">Phosphoprotein</keyword>
<feature type="domain" description="Histidine kinase" evidence="5">
    <location>
        <begin position="488"/>
        <end position="711"/>
    </location>
</feature>
<dbReference type="GO" id="GO:0000155">
    <property type="term" value="F:phosphorelay sensor kinase activity"/>
    <property type="evidence" value="ECO:0007669"/>
    <property type="project" value="InterPro"/>
</dbReference>
<dbReference type="SMART" id="SM00448">
    <property type="entry name" value="REC"/>
    <property type="match status" value="1"/>
</dbReference>
<dbReference type="OrthoDB" id="9813024at2"/>
<dbReference type="Gene3D" id="3.30.565.10">
    <property type="entry name" value="Histidine kinase-like ATPase, C-terminal domain"/>
    <property type="match status" value="1"/>
</dbReference>
<protein>
    <recommendedName>
        <fullName evidence="2">histidine kinase</fullName>
        <ecNumber evidence="2">2.7.13.3</ecNumber>
    </recommendedName>
</protein>
<dbReference type="InterPro" id="IPR036890">
    <property type="entry name" value="HATPase_C_sf"/>
</dbReference>
<comment type="caution">
    <text evidence="7">The sequence shown here is derived from an EMBL/GenBank/DDBJ whole genome shotgun (WGS) entry which is preliminary data.</text>
</comment>
<feature type="domain" description="Response regulatory" evidence="6">
    <location>
        <begin position="730"/>
        <end position="846"/>
    </location>
</feature>
<dbReference type="Gene3D" id="1.10.287.130">
    <property type="match status" value="1"/>
</dbReference>
<evidence type="ECO:0000256" key="1">
    <source>
        <dbReference type="ARBA" id="ARBA00000085"/>
    </source>
</evidence>
<dbReference type="SUPFAM" id="SSF55785">
    <property type="entry name" value="PYP-like sensor domain (PAS domain)"/>
    <property type="match status" value="1"/>
</dbReference>
<dbReference type="EMBL" id="ACJN02000001">
    <property type="protein sequence ID" value="EFI35944.1"/>
    <property type="molecule type" value="Genomic_DNA"/>
</dbReference>
<organism evidence="7 8">
    <name type="scientific">Desulfonatronospira thiodismutans ASO3-1</name>
    <dbReference type="NCBI Taxonomy" id="555779"/>
    <lineage>
        <taxon>Bacteria</taxon>
        <taxon>Pseudomonadati</taxon>
        <taxon>Thermodesulfobacteriota</taxon>
        <taxon>Desulfovibrionia</taxon>
        <taxon>Desulfovibrionales</taxon>
        <taxon>Desulfonatronovibrionaceae</taxon>
        <taxon>Desulfonatronospira</taxon>
    </lineage>
</organism>
<reference evidence="7" key="1">
    <citation type="submission" date="2010-05" db="EMBL/GenBank/DDBJ databases">
        <title>The draft genome of Desulfonatronospira thiodismutans ASO3-1.</title>
        <authorList>
            <consortium name="US DOE Joint Genome Institute (JGI-PGF)"/>
            <person name="Lucas S."/>
            <person name="Copeland A."/>
            <person name="Lapidus A."/>
            <person name="Cheng J.-F."/>
            <person name="Bruce D."/>
            <person name="Goodwin L."/>
            <person name="Pitluck S."/>
            <person name="Chertkov O."/>
            <person name="Brettin T."/>
            <person name="Detter J.C."/>
            <person name="Han C."/>
            <person name="Land M.L."/>
            <person name="Hauser L."/>
            <person name="Kyrpides N."/>
            <person name="Mikhailova N."/>
            <person name="Muyzer G."/>
            <person name="Woyke T."/>
        </authorList>
    </citation>
    <scope>NUCLEOTIDE SEQUENCE [LARGE SCALE GENOMIC DNA]</scope>
    <source>
        <strain evidence="7">ASO3-1</strain>
    </source>
</reference>
<dbReference type="PROSITE" id="PS50109">
    <property type="entry name" value="HIS_KIN"/>
    <property type="match status" value="1"/>
</dbReference>
<dbReference type="SUPFAM" id="SSF55874">
    <property type="entry name" value="ATPase domain of HSP90 chaperone/DNA topoisomerase II/histidine kinase"/>
    <property type="match status" value="1"/>
</dbReference>
<evidence type="ECO:0000313" key="8">
    <source>
        <dbReference type="Proteomes" id="UP000005496"/>
    </source>
</evidence>
<dbReference type="SUPFAM" id="SSF47384">
    <property type="entry name" value="Homodimeric domain of signal transducing histidine kinase"/>
    <property type="match status" value="1"/>
</dbReference>
<dbReference type="PRINTS" id="PR00344">
    <property type="entry name" value="BCTRLSENSOR"/>
</dbReference>
<dbReference type="Gene3D" id="3.30.450.20">
    <property type="entry name" value="PAS domain"/>
    <property type="match status" value="2"/>
</dbReference>
<dbReference type="EC" id="2.7.13.3" evidence="2"/>
<sequence>MKPAPTLTNILQRLLGWRLLLISMLIILGIAVLLGYFRYQEIRSEQRLQAASISSYVQSHIKSQMQTIRFLSRMVLYPEFEAIASHYKAHAGLFKRFLVLDESGRIRQVLPEMEAFQDYSRMIPATERLETSGEFYFSTPYMKPDEYTVTVSLSYTGHFSKILVAELDLDSLQEFITRITRMQKDDRVFVLDGYGNVLAHPESSVVAGQYNLGHLRPVARALQGQTGFLGMGRKYGELYLFSAEKVPEAEWTVFTAWSVKGQLLPVLMPIGFAGFLLFGFLGLLVWNVTWRVRQDVIDPLVSFTGEVEKLPRGAFDMGVQNYVSSFYELQALSSSFQDMAETVVRREETLRRSEQRLAGILDSLDAAVYVADMHSDEILFINSYIREKRGEVIGRKCWEVFQNAQQGPCSFCRKDELKNQSGTPEPARWEYQDQETGSSYDCRAMAIPWSDGRMVRIVISTDITERRDMEARLHQAHKMQAVGTLAGGIAHDFNNILQVISGHVRMLLEKKAQDDPDIKRIVQIQQAGERAAKLVRQLLTFSREIEGQFRPVDLNREAAETASLLKKSFPDQIALELRLDDGIKPVQGDPAQLEQVLLNLCNNALDAMPEGGRLTIETSMAHFQEPQLLEHFRVEPGSYVVLSISDTGEGIDEDIRQKIFDPFFTTKEPGKGTGLGLASVFGIVENHQGYIECRSSLGQGAKFRIYLPVAPEEEACFSDREEKKADSYEHILVVDDEPVLRELTREALEEAGYRASCAESGEQALEMYQKNQDSIALIIMDINMPGMGGYECIQRLLKLDLEVNILVVSGYSPEERLRQYLKSGRVGFMAKPYRVPELLSRVREAIDRPVQDGQ</sequence>
<dbReference type="PANTHER" id="PTHR43065">
    <property type="entry name" value="SENSOR HISTIDINE KINASE"/>
    <property type="match status" value="1"/>
</dbReference>
<dbReference type="InterPro" id="IPR036097">
    <property type="entry name" value="HisK_dim/P_sf"/>
</dbReference>
<dbReference type="Pfam" id="PF02518">
    <property type="entry name" value="HATPase_c"/>
    <property type="match status" value="1"/>
</dbReference>
<name>D6SMN3_9BACT</name>
<evidence type="ECO:0000256" key="4">
    <source>
        <dbReference type="PROSITE-ProRule" id="PRU00169"/>
    </source>
</evidence>
<dbReference type="Gene3D" id="3.40.50.2300">
    <property type="match status" value="1"/>
</dbReference>
<gene>
    <name evidence="7" type="ORF">Dthio_PD3386</name>
</gene>
<keyword evidence="8" id="KW-1185">Reference proteome</keyword>
<keyword evidence="7" id="KW-0808">Transferase</keyword>
<dbReference type="InterPro" id="IPR005467">
    <property type="entry name" value="His_kinase_dom"/>
</dbReference>
<dbReference type="eggNOG" id="COG4191">
    <property type="taxonomic scope" value="Bacteria"/>
</dbReference>
<dbReference type="CDD" id="cd18774">
    <property type="entry name" value="PDC2_HK_sensor"/>
    <property type="match status" value="1"/>
</dbReference>
<dbReference type="Proteomes" id="UP000005496">
    <property type="component" value="Unassembled WGS sequence"/>
</dbReference>
<dbReference type="PANTHER" id="PTHR43065:SF42">
    <property type="entry name" value="TWO-COMPONENT SENSOR PPRA"/>
    <property type="match status" value="1"/>
</dbReference>
<dbReference type="Pfam" id="PF00512">
    <property type="entry name" value="HisKA"/>
    <property type="match status" value="1"/>
</dbReference>
<dbReference type="InterPro" id="IPR001789">
    <property type="entry name" value="Sig_transdc_resp-reg_receiver"/>
</dbReference>
<dbReference type="AlphaFoldDB" id="D6SMN3"/>
<dbReference type="InterPro" id="IPR003661">
    <property type="entry name" value="HisK_dim/P_dom"/>
</dbReference>
<evidence type="ECO:0000259" key="5">
    <source>
        <dbReference type="PROSITE" id="PS50109"/>
    </source>
</evidence>
<evidence type="ECO:0000256" key="3">
    <source>
        <dbReference type="ARBA" id="ARBA00022553"/>
    </source>
</evidence>
<dbReference type="PROSITE" id="PS50110">
    <property type="entry name" value="RESPONSE_REGULATORY"/>
    <property type="match status" value="1"/>
</dbReference>
<dbReference type="InterPro" id="IPR003594">
    <property type="entry name" value="HATPase_dom"/>
</dbReference>
<dbReference type="CDD" id="cd00156">
    <property type="entry name" value="REC"/>
    <property type="match status" value="1"/>
</dbReference>
<evidence type="ECO:0000256" key="2">
    <source>
        <dbReference type="ARBA" id="ARBA00012438"/>
    </source>
</evidence>
<dbReference type="SMART" id="SM00388">
    <property type="entry name" value="HisKA"/>
    <property type="match status" value="1"/>
</dbReference>
<dbReference type="CDD" id="cd00082">
    <property type="entry name" value="HisKA"/>
    <property type="match status" value="1"/>
</dbReference>